<feature type="compositionally biased region" description="Basic and acidic residues" evidence="1">
    <location>
        <begin position="118"/>
        <end position="133"/>
    </location>
</feature>
<dbReference type="RefSeq" id="WP_331206524.1">
    <property type="nucleotide sequence ID" value="NZ_JAZGQL010000003.1"/>
</dbReference>
<gene>
    <name evidence="2" type="ORF">V1634_04755</name>
</gene>
<dbReference type="Proteomes" id="UP001339911">
    <property type="component" value="Unassembled WGS sequence"/>
</dbReference>
<feature type="compositionally biased region" description="Low complexity" evidence="1">
    <location>
        <begin position="355"/>
        <end position="373"/>
    </location>
</feature>
<reference evidence="2 3" key="1">
    <citation type="submission" date="2024-01" db="EMBL/GenBank/DDBJ databases">
        <title>Genome insights into Plantactinospora veratri sp. nov.</title>
        <authorList>
            <person name="Wang L."/>
        </authorList>
    </citation>
    <scope>NUCLEOTIDE SEQUENCE [LARGE SCALE GENOMIC DNA]</scope>
    <source>
        <strain evidence="2 3">NEAU-FHS4</strain>
    </source>
</reference>
<feature type="region of interest" description="Disordered" evidence="1">
    <location>
        <begin position="1"/>
        <end position="381"/>
    </location>
</feature>
<dbReference type="EMBL" id="JAZGQL010000003">
    <property type="protein sequence ID" value="MEE6306141.1"/>
    <property type="molecule type" value="Genomic_DNA"/>
</dbReference>
<comment type="caution">
    <text evidence="2">The sequence shown here is derived from an EMBL/GenBank/DDBJ whole genome shotgun (WGS) entry which is preliminary data.</text>
</comment>
<feature type="compositionally biased region" description="Basic and acidic residues" evidence="1">
    <location>
        <begin position="82"/>
        <end position="95"/>
    </location>
</feature>
<accession>A0ABU7S860</accession>
<proteinExistence type="predicted"/>
<feature type="compositionally biased region" description="Low complexity" evidence="1">
    <location>
        <begin position="67"/>
        <end position="81"/>
    </location>
</feature>
<evidence type="ECO:0000256" key="1">
    <source>
        <dbReference type="SAM" id="MobiDB-lite"/>
    </source>
</evidence>
<feature type="compositionally biased region" description="Basic and acidic residues" evidence="1">
    <location>
        <begin position="199"/>
        <end position="216"/>
    </location>
</feature>
<evidence type="ECO:0000313" key="3">
    <source>
        <dbReference type="Proteomes" id="UP001339911"/>
    </source>
</evidence>
<feature type="compositionally biased region" description="Basic and acidic residues" evidence="1">
    <location>
        <begin position="34"/>
        <end position="43"/>
    </location>
</feature>
<feature type="compositionally biased region" description="Acidic residues" evidence="1">
    <location>
        <begin position="96"/>
        <end position="107"/>
    </location>
</feature>
<feature type="compositionally biased region" description="Low complexity" evidence="1">
    <location>
        <begin position="223"/>
        <end position="240"/>
    </location>
</feature>
<feature type="compositionally biased region" description="Low complexity" evidence="1">
    <location>
        <begin position="134"/>
        <end position="145"/>
    </location>
</feature>
<name>A0ABU7S860_9ACTN</name>
<keyword evidence="3" id="KW-1185">Reference proteome</keyword>
<protein>
    <submittedName>
        <fullName evidence="2">Uncharacterized protein</fullName>
    </submittedName>
</protein>
<feature type="compositionally biased region" description="Low complexity" evidence="1">
    <location>
        <begin position="284"/>
        <end position="295"/>
    </location>
</feature>
<feature type="compositionally biased region" description="Basic and acidic residues" evidence="1">
    <location>
        <begin position="241"/>
        <end position="270"/>
    </location>
</feature>
<sequence length="472" mass="48739">MRHQEQQTDNGGTDVIRSEPVPVTGPGQIEADGVEGRQRDRYPEGTGDQGPDALDERGYYDNDLATSGSGPAFSSDPAAPARARDDRRGEGRSAEEQAEDAGLDDDALTERSPAGRTGDPDRDSAGTGDRGDLADASQAHASQADVTGGTGTAEHADDDTRKVPATAGADAGKDAAADPDATARVDDTEQADDTERADDDVRSDARDRSGAPEFHEPAPLPTSFGATSVGGAVAASALAGSHRDPRNEDTVRSGDGPVDDRIDGVGDERAGGAATREVPDRSLGAADAATATRDGVPAADGVEPDPPVDPFGRPAPEGSAVGVAHPVNPEVLSAGDPDALTGGTRTQAEAGGPDGTATADDTATTSTTGTADGNLPPGAAPAEPIVAILDQETVRGLRDRWRDVQLRFVDDPPGATEEAHRLVRESVEAVTAALTRQRDELGGWQDDGAADTEQLRMVVRRHRDFLDRLLGR</sequence>
<feature type="compositionally biased region" description="Acidic residues" evidence="1">
    <location>
        <begin position="188"/>
        <end position="198"/>
    </location>
</feature>
<feature type="compositionally biased region" description="Basic and acidic residues" evidence="1">
    <location>
        <begin position="171"/>
        <end position="187"/>
    </location>
</feature>
<organism evidence="2 3">
    <name type="scientific">Plantactinospora veratri</name>
    <dbReference type="NCBI Taxonomy" id="1436122"/>
    <lineage>
        <taxon>Bacteria</taxon>
        <taxon>Bacillati</taxon>
        <taxon>Actinomycetota</taxon>
        <taxon>Actinomycetes</taxon>
        <taxon>Micromonosporales</taxon>
        <taxon>Micromonosporaceae</taxon>
        <taxon>Plantactinospora</taxon>
    </lineage>
</organism>
<evidence type="ECO:0000313" key="2">
    <source>
        <dbReference type="EMBL" id="MEE6306141.1"/>
    </source>
</evidence>